<feature type="transmembrane region" description="Helical" evidence="2">
    <location>
        <begin position="292"/>
        <end position="317"/>
    </location>
</feature>
<feature type="region of interest" description="Disordered" evidence="1">
    <location>
        <begin position="607"/>
        <end position="634"/>
    </location>
</feature>
<dbReference type="RefSeq" id="WP_119596472.1">
    <property type="nucleotide sequence ID" value="NZ_QXBN01000012.1"/>
</dbReference>
<protein>
    <recommendedName>
        <fullName evidence="5">Transmembrane protein</fullName>
    </recommendedName>
</protein>
<feature type="transmembrane region" description="Helical" evidence="2">
    <location>
        <begin position="81"/>
        <end position="103"/>
    </location>
</feature>
<reference evidence="3 4" key="1">
    <citation type="submission" date="2018-08" db="EMBL/GenBank/DDBJ databases">
        <title>Linezolid Resistance in Mycobacterium abscessus: MIC Distribution and Comprehensive Investigation of Resistance Mechanisms.</title>
        <authorList>
            <person name="Ye M."/>
            <person name="Xu L."/>
            <person name="Zou Y."/>
            <person name="Li B."/>
            <person name="Guo Q."/>
            <person name="Zhang Y."/>
            <person name="Zhan M."/>
            <person name="Xu B."/>
            <person name="Yu F."/>
            <person name="Zhang Z."/>
            <person name="Chu H."/>
        </authorList>
    </citation>
    <scope>NUCLEOTIDE SEQUENCE [LARGE SCALE GENOMIC DNA]</scope>
    <source>
        <strain evidence="3 4">G143</strain>
    </source>
</reference>
<dbReference type="AlphaFoldDB" id="A0ABD7HLY1"/>
<dbReference type="EMBL" id="QXBN01000012">
    <property type="protein sequence ID" value="RIT36825.1"/>
    <property type="molecule type" value="Genomic_DNA"/>
</dbReference>
<gene>
    <name evidence="3" type="ORF">D2E76_16360</name>
</gene>
<organism evidence="3 4">
    <name type="scientific">Mycobacteroides abscessus</name>
    <dbReference type="NCBI Taxonomy" id="36809"/>
    <lineage>
        <taxon>Bacteria</taxon>
        <taxon>Bacillati</taxon>
        <taxon>Actinomycetota</taxon>
        <taxon>Actinomycetes</taxon>
        <taxon>Mycobacteriales</taxon>
        <taxon>Mycobacteriaceae</taxon>
        <taxon>Mycobacteroides</taxon>
    </lineage>
</organism>
<feature type="compositionally biased region" description="Polar residues" evidence="1">
    <location>
        <begin position="534"/>
        <end position="561"/>
    </location>
</feature>
<evidence type="ECO:0008006" key="5">
    <source>
        <dbReference type="Google" id="ProtNLM"/>
    </source>
</evidence>
<feature type="transmembrane region" description="Helical" evidence="2">
    <location>
        <begin position="47"/>
        <end position="69"/>
    </location>
</feature>
<accession>A0ABD7HLY1</accession>
<keyword evidence="2" id="KW-1133">Transmembrane helix</keyword>
<name>A0ABD7HLY1_9MYCO</name>
<proteinExistence type="predicted"/>
<evidence type="ECO:0000256" key="2">
    <source>
        <dbReference type="SAM" id="Phobius"/>
    </source>
</evidence>
<feature type="compositionally biased region" description="Low complexity" evidence="1">
    <location>
        <begin position="470"/>
        <end position="486"/>
    </location>
</feature>
<evidence type="ECO:0000313" key="4">
    <source>
        <dbReference type="Proteomes" id="UP000284557"/>
    </source>
</evidence>
<keyword evidence="2" id="KW-0472">Membrane</keyword>
<feature type="transmembrane region" description="Helical" evidence="2">
    <location>
        <begin position="323"/>
        <end position="340"/>
    </location>
</feature>
<keyword evidence="2" id="KW-0812">Transmembrane</keyword>
<feature type="transmembrane region" description="Helical" evidence="2">
    <location>
        <begin position="231"/>
        <end position="253"/>
    </location>
</feature>
<feature type="region of interest" description="Disordered" evidence="1">
    <location>
        <begin position="456"/>
        <end position="563"/>
    </location>
</feature>
<evidence type="ECO:0000256" key="1">
    <source>
        <dbReference type="SAM" id="MobiDB-lite"/>
    </source>
</evidence>
<sequence>MFFNFQDSDGTPLSRYKVFYSEMLSVNVTRMATNTTAAFVYNQFDTYLASCALGVLSLMSSTDTVLSALGDVYHKIFGRIFEVVPPAAIMSAALMIYIVWAFVERRANIRNLAQDQTRIGVAVVTTLFFSWLLRNPFYLMDRALNWIPDLVLQWLNQHGDAKPKANDGKGTGVTGYLMDAVIRPVTQTLMYGHPLTGPCNRDWSIAMNRGNAPGCAPALLEAPQGAAMASVVLGFFFFVLLVYGVVLLAMYIYQVSMAAWAWFSLLYHMGKALWDVKAFVTPRRRIMVAGGHTLAAAVVNAFAIVGPAVAIAIVNSLKIGDPSFAVILDMVAVIVLFFLSRQATGALLRKTGAIHDHGWFLNRLMAPPAMFGAGAAARRRETVADLASLTSRAASRFSAFPAAALIASGAAAVENRLRPATESPKGGAGRMRILSDTDRETIDGATDVVTVGEGRKQITHEVTWPPAARPVPSAAPDAAAEPGAAAAPPPPAPAAADAQPSGGRHREDRAENVDSASPVAFGGLGPHRLPAPEPNQTTSPTVSSGTDTTDTAPSRAASNPIQDLKARTAELFADLTGRSSTAGSDTGGVNVDDLLSPMVRAYASPLPNLQAAPPTSDAAAPLSGREALRRSADDGVKRERARYVLAALGKNTVPVSAVDDPGNRVYMYNDGTRNVVDSTEGQYVMGPRI</sequence>
<comment type="caution">
    <text evidence="3">The sequence shown here is derived from an EMBL/GenBank/DDBJ whole genome shotgun (WGS) entry which is preliminary data.</text>
</comment>
<dbReference type="Proteomes" id="UP000284557">
    <property type="component" value="Unassembled WGS sequence"/>
</dbReference>
<evidence type="ECO:0000313" key="3">
    <source>
        <dbReference type="EMBL" id="RIT36825.1"/>
    </source>
</evidence>